<dbReference type="Proteomes" id="UP001304243">
    <property type="component" value="Unassembled WGS sequence"/>
</dbReference>
<dbReference type="GeneID" id="89950090"/>
<sequence>MMLSPDIHVLSGDRTDQLLLRLTDWRSGICPDGRLAQQPCFVLNQKPSVYIHPDQPLPAQQMLTTELITEWPWAEHLVDCGAITHLNDDAMMKVMSEYFKIFHAASDMPNNQNTLHSLQLRKHASIKVDNIERPTRALSLKLQQVLAEPDTAIQWIQLVDLWDTFGYFWPRKLVLGYKRHHKQTYKFANPADSMHAFYKHLGLIRDKYSTMPKMTDFDADQFLIDSTVISRLELTPLHEFLDMESQQAISQIIHAKFVQIPAYHPIKIYNVTTHSYLCWGPGAANQPDPIFPGERLDYLVRAISADPTELNKSPETQYLWRLTWSPTAVHGSSAMDPVEHRSQTIKGSDRVYIYPACKSRSPVKSKSSATHDDKAHAWQVNDRMSQEPDFVETHKMVLTCRPYRHDARLSDRDFSKLRGLRLLASGSSQYACEKIDWTIQYPGNGLKYMTDVHANIKLNFHEHVRRIKPVLEGDTIQLQQIGLLTAFDHMAKSTHNMHQESESPPQDAPPQSLRTTKKIVTRKPSTRSKSKKNVLCVDEDITNNRFQENTHWKIQLANSFDKKRHSSNFYRWPAKNNDQQYGYPIDYHPMLSQDVKNHLASHLNRETGSLISTTTTASSLRRTKSLGSLHDKPSMIHTGPNSDKAPYFENLLTTKQTSNLLSQFVKKVSLQPLAQLVKPLRPKPSLSNNHLSPPPFTSHHSFD</sequence>
<reference evidence="2 3" key="1">
    <citation type="submission" date="2022-11" db="EMBL/GenBank/DDBJ databases">
        <title>Mucor velutinosus strain NIH1002 WGS.</title>
        <authorList>
            <person name="Subramanian P."/>
            <person name="Mullikin J.C."/>
            <person name="Segre J.A."/>
            <person name="Zelazny A.M."/>
        </authorList>
    </citation>
    <scope>NUCLEOTIDE SEQUENCE [LARGE SCALE GENOMIC DNA]</scope>
    <source>
        <strain evidence="2 3">NIH1002</strain>
    </source>
</reference>
<evidence type="ECO:0000313" key="2">
    <source>
        <dbReference type="EMBL" id="KAK4510231.1"/>
    </source>
</evidence>
<proteinExistence type="predicted"/>
<keyword evidence="3" id="KW-1185">Reference proteome</keyword>
<protein>
    <submittedName>
        <fullName evidence="2">Uncharacterized protein</fullName>
    </submittedName>
</protein>
<evidence type="ECO:0000256" key="1">
    <source>
        <dbReference type="SAM" id="MobiDB-lite"/>
    </source>
</evidence>
<accession>A0AAN7HWS5</accession>
<gene>
    <name evidence="2" type="ORF">ATC70_006404</name>
</gene>
<comment type="caution">
    <text evidence="2">The sequence shown here is derived from an EMBL/GenBank/DDBJ whole genome shotgun (WGS) entry which is preliminary data.</text>
</comment>
<feature type="region of interest" description="Disordered" evidence="1">
    <location>
        <begin position="680"/>
        <end position="703"/>
    </location>
</feature>
<feature type="compositionally biased region" description="Basic residues" evidence="1">
    <location>
        <begin position="515"/>
        <end position="531"/>
    </location>
</feature>
<name>A0AAN7HWS5_9FUNG</name>
<dbReference type="EMBL" id="JASEJX010000034">
    <property type="protein sequence ID" value="KAK4510231.1"/>
    <property type="molecule type" value="Genomic_DNA"/>
</dbReference>
<evidence type="ECO:0000313" key="3">
    <source>
        <dbReference type="Proteomes" id="UP001304243"/>
    </source>
</evidence>
<dbReference type="AlphaFoldDB" id="A0AAN7HWS5"/>
<feature type="region of interest" description="Disordered" evidence="1">
    <location>
        <begin position="493"/>
        <end position="531"/>
    </location>
</feature>
<dbReference type="RefSeq" id="XP_064676897.1">
    <property type="nucleotide sequence ID" value="XM_064825679.1"/>
</dbReference>
<organism evidence="2 3">
    <name type="scientific">Mucor velutinosus</name>
    <dbReference type="NCBI Taxonomy" id="708070"/>
    <lineage>
        <taxon>Eukaryota</taxon>
        <taxon>Fungi</taxon>
        <taxon>Fungi incertae sedis</taxon>
        <taxon>Mucoromycota</taxon>
        <taxon>Mucoromycotina</taxon>
        <taxon>Mucoromycetes</taxon>
        <taxon>Mucorales</taxon>
        <taxon>Mucorineae</taxon>
        <taxon>Mucoraceae</taxon>
        <taxon>Mucor</taxon>
    </lineage>
</organism>